<dbReference type="AlphaFoldDB" id="A0A8S2JRA5"/>
<proteinExistence type="predicted"/>
<evidence type="ECO:0000313" key="2">
    <source>
        <dbReference type="EMBL" id="CAF3819437.1"/>
    </source>
</evidence>
<name>A0A8S2JRA5_9BILA</name>
<evidence type="ECO:0000313" key="3">
    <source>
        <dbReference type="Proteomes" id="UP000682733"/>
    </source>
</evidence>
<feature type="non-terminal residue" evidence="2">
    <location>
        <position position="663"/>
    </location>
</feature>
<dbReference type="Proteomes" id="UP000682733">
    <property type="component" value="Unassembled WGS sequence"/>
</dbReference>
<dbReference type="EMBL" id="CAJNOK010008054">
    <property type="protein sequence ID" value="CAF1052818.1"/>
    <property type="molecule type" value="Genomic_DNA"/>
</dbReference>
<dbReference type="EMBL" id="CAJOBA010008067">
    <property type="protein sequence ID" value="CAF3819437.1"/>
    <property type="molecule type" value="Genomic_DNA"/>
</dbReference>
<dbReference type="Proteomes" id="UP000677228">
    <property type="component" value="Unassembled WGS sequence"/>
</dbReference>
<reference evidence="2" key="1">
    <citation type="submission" date="2021-02" db="EMBL/GenBank/DDBJ databases">
        <authorList>
            <person name="Nowell W R."/>
        </authorList>
    </citation>
    <scope>NUCLEOTIDE SEQUENCE</scope>
</reference>
<accession>A0A8S2JRA5</accession>
<evidence type="ECO:0008006" key="4">
    <source>
        <dbReference type="Google" id="ProtNLM"/>
    </source>
</evidence>
<protein>
    <recommendedName>
        <fullName evidence="4">Transposase domain-containing protein</fullName>
    </recommendedName>
</protein>
<sequence length="663" mass="76765">MRNRNTFTDIINEQIEEECEKRRRKSESRRLKWKHETCDITKYTIGTNKKIIGDFINAQYVNDDLTIRLTSSSPDLNFDLMQLSNQADLSDGQEKDSNDTDESDYTSSFFSFDNQLSDSEDNADEPPNSLLSDEPLHFFTHLSTNSVCTEFLNLLRDSQISKQQSKGILSFIRHLLPEPNKMPLTMESLLITLNIKNHFIKRTVCTLCRKEMRNNQTICDTCGSAELKHTARIYDTDFSTLVSSIVSRLLPEIISYNLLLHLDGVGLCKSTNLKMWMCSTSIIELPPHIRGRRHNMPLVSIYIGHTEPNINLWLGSSFAMLKCLKEKAFHVESVHSVLTTSFNLVYYGVIGDCPALKMILNMIEHTGYYCCFYCKLKDHHDRRYRKRQYPYVEPVILRDEKSVFSDSRTAEAKGKNTFGHLGRSILQDILDVPLPKAVLCDYTHVTLLRHFKDVVKTVSFSLSPAVRKRIDYELRQQAFPHFFNRKLRGIEDFSHIKASELKNLLLYGFLPHFFTFLRVEQAAFIGLFICGIRCLHSERPFGDQTSAIADQLLKAYYQQHASYFQGIENFVLHLHQHYSQIYNLHGSLSTINTFAQEDLMGYVSRNRNGTRFFGDLITYYYNIDFYLKNSVEEVSSSNGPMDSTTFTQNNVQHPEIIKYHQEQ</sequence>
<comment type="caution">
    <text evidence="2">The sequence shown here is derived from an EMBL/GenBank/DDBJ whole genome shotgun (WGS) entry which is preliminary data.</text>
</comment>
<organism evidence="2 3">
    <name type="scientific">Didymodactylos carnosus</name>
    <dbReference type="NCBI Taxonomy" id="1234261"/>
    <lineage>
        <taxon>Eukaryota</taxon>
        <taxon>Metazoa</taxon>
        <taxon>Spiralia</taxon>
        <taxon>Gnathifera</taxon>
        <taxon>Rotifera</taxon>
        <taxon>Eurotatoria</taxon>
        <taxon>Bdelloidea</taxon>
        <taxon>Philodinida</taxon>
        <taxon>Philodinidae</taxon>
        <taxon>Didymodactylos</taxon>
    </lineage>
</organism>
<gene>
    <name evidence="1" type="ORF">OVA965_LOCUS17027</name>
    <name evidence="2" type="ORF">TMI583_LOCUS17037</name>
</gene>
<evidence type="ECO:0000313" key="1">
    <source>
        <dbReference type="EMBL" id="CAF1052818.1"/>
    </source>
</evidence>
<dbReference type="PANTHER" id="PTHR33053">
    <property type="entry name" value="PROTEIN, PUTATIVE-RELATED"/>
    <property type="match status" value="1"/>
</dbReference>